<dbReference type="HAMAP" id="MF_00135">
    <property type="entry name" value="PRAI"/>
    <property type="match status" value="1"/>
</dbReference>
<dbReference type="SFLD" id="SFLDS00003">
    <property type="entry name" value="Haloacid_Dehalogenase"/>
    <property type="match status" value="1"/>
</dbReference>
<evidence type="ECO:0000313" key="8">
    <source>
        <dbReference type="EMBL" id="CAI3971800.1"/>
    </source>
</evidence>
<keyword evidence="5" id="KW-0057">Aromatic amino acid biosynthesis</keyword>
<dbReference type="InterPro" id="IPR013785">
    <property type="entry name" value="Aldolase_TIM"/>
</dbReference>
<dbReference type="Gene3D" id="3.20.20.70">
    <property type="entry name" value="Aldolase class I"/>
    <property type="match status" value="1"/>
</dbReference>
<dbReference type="PANTHER" id="PTHR43434:SF16">
    <property type="entry name" value="BLL8046 PROTEIN"/>
    <property type="match status" value="1"/>
</dbReference>
<dbReference type="SFLD" id="SFLDG01129">
    <property type="entry name" value="C1.5:_HAD__Beta-PGM__Phosphata"/>
    <property type="match status" value="1"/>
</dbReference>
<dbReference type="GO" id="GO:0008967">
    <property type="term" value="F:phosphoglycolate phosphatase activity"/>
    <property type="evidence" value="ECO:0007669"/>
    <property type="project" value="TreeGrafter"/>
</dbReference>
<evidence type="ECO:0000256" key="6">
    <source>
        <dbReference type="ARBA" id="ARBA00023235"/>
    </source>
</evidence>
<name>A0A9P1BG46_9DINO</name>
<comment type="pathway">
    <text evidence="1">Amino-acid biosynthesis; L-tryptophan biosynthesis; L-tryptophan from chorismate: step 3/5.</text>
</comment>
<keyword evidence="4" id="KW-0822">Tryptophan biosynthesis</keyword>
<dbReference type="InterPro" id="IPR023214">
    <property type="entry name" value="HAD_sf"/>
</dbReference>
<evidence type="ECO:0000256" key="1">
    <source>
        <dbReference type="ARBA" id="ARBA00004664"/>
    </source>
</evidence>
<dbReference type="InterPro" id="IPR050155">
    <property type="entry name" value="HAD-like_hydrolase_sf"/>
</dbReference>
<dbReference type="EC" id="5.3.1.24" evidence="2"/>
<dbReference type="GO" id="GO:0000162">
    <property type="term" value="P:L-tryptophan biosynthetic process"/>
    <property type="evidence" value="ECO:0007669"/>
    <property type="project" value="UniProtKB-KW"/>
</dbReference>
<dbReference type="Proteomes" id="UP001152797">
    <property type="component" value="Unassembled WGS sequence"/>
</dbReference>
<reference evidence="8" key="1">
    <citation type="submission" date="2022-10" db="EMBL/GenBank/DDBJ databases">
        <authorList>
            <person name="Chen Y."/>
            <person name="Dougan E. K."/>
            <person name="Chan C."/>
            <person name="Rhodes N."/>
            <person name="Thang M."/>
        </authorList>
    </citation>
    <scope>NUCLEOTIDE SEQUENCE</scope>
</reference>
<keyword evidence="3" id="KW-0028">Amino-acid biosynthesis</keyword>
<evidence type="ECO:0000256" key="5">
    <source>
        <dbReference type="ARBA" id="ARBA00023141"/>
    </source>
</evidence>
<sequence>MDQRKTAFLFDLDGTLIDSVYQHVLAWQQALQESGIPLSVWRIHRKIGMSGGLFTNMLLRETECEITPELLDTLSRAHATAYNRLSAGIDPLPGARELLAYLDRSDTPWTIATSGRMETARRTLENLGIDFERTPVVTRDQVNFAKPDPDLFLTAAERLGVPIESAVVVGDSIWDILAARRARALSVGLLSGGYGREELIQAGALRVYEDPADLLKHIDEICCIASLKEARLAIDCGADAIGLVADMPSGPGTIADELIAQIAVAVPPPVATCLLTCETTASSIVRHIHKTQVNTVQIVDDEVHPDIYGAIREAVPLAKIVQVVHVRGKESIEKAVRASEHVDSLLLDSGNPGATIRELGGTGRTHDWEISRQIVERASRPIFLAGGINPDNVEAAITAVRPYGIDVCSGVRQDGRLNRERLTRLVAAMERARKASGRE</sequence>
<dbReference type="NCBIfam" id="TIGR01549">
    <property type="entry name" value="HAD-SF-IA-v1"/>
    <property type="match status" value="1"/>
</dbReference>
<evidence type="ECO:0000256" key="3">
    <source>
        <dbReference type="ARBA" id="ARBA00022605"/>
    </source>
</evidence>
<dbReference type="SUPFAM" id="SSF51366">
    <property type="entry name" value="Ribulose-phoshate binding barrel"/>
    <property type="match status" value="1"/>
</dbReference>
<dbReference type="Gene3D" id="1.10.150.240">
    <property type="entry name" value="Putative phosphatase, domain 2"/>
    <property type="match status" value="1"/>
</dbReference>
<dbReference type="SUPFAM" id="SSF56784">
    <property type="entry name" value="HAD-like"/>
    <property type="match status" value="1"/>
</dbReference>
<dbReference type="EMBL" id="CAMXCT010000001">
    <property type="protein sequence ID" value="CAI3971800.1"/>
    <property type="molecule type" value="Genomic_DNA"/>
</dbReference>
<keyword evidence="6 9" id="KW-0413">Isomerase</keyword>
<organism evidence="8">
    <name type="scientific">Cladocopium goreaui</name>
    <dbReference type="NCBI Taxonomy" id="2562237"/>
    <lineage>
        <taxon>Eukaryota</taxon>
        <taxon>Sar</taxon>
        <taxon>Alveolata</taxon>
        <taxon>Dinophyceae</taxon>
        <taxon>Suessiales</taxon>
        <taxon>Symbiodiniaceae</taxon>
        <taxon>Cladocopium</taxon>
    </lineage>
</organism>
<proteinExistence type="inferred from homology"/>
<reference evidence="9 10" key="2">
    <citation type="submission" date="2024-05" db="EMBL/GenBank/DDBJ databases">
        <authorList>
            <person name="Chen Y."/>
            <person name="Shah S."/>
            <person name="Dougan E. K."/>
            <person name="Thang M."/>
            <person name="Chan C."/>
        </authorList>
    </citation>
    <scope>NUCLEOTIDE SEQUENCE [LARGE SCALE GENOMIC DNA]</scope>
</reference>
<evidence type="ECO:0000256" key="4">
    <source>
        <dbReference type="ARBA" id="ARBA00022822"/>
    </source>
</evidence>
<dbReference type="NCBIfam" id="TIGR01509">
    <property type="entry name" value="HAD-SF-IA-v3"/>
    <property type="match status" value="1"/>
</dbReference>
<dbReference type="InterPro" id="IPR011060">
    <property type="entry name" value="RibuloseP-bd_barrel"/>
</dbReference>
<dbReference type="GO" id="GO:0004640">
    <property type="term" value="F:phosphoribosylanthranilate isomerase activity"/>
    <property type="evidence" value="ECO:0007669"/>
    <property type="project" value="UniProtKB-EC"/>
</dbReference>
<gene>
    <name evidence="8" type="ORF">C1SCF055_LOCUS390</name>
</gene>
<accession>A0A9P1BG46</accession>
<dbReference type="Pfam" id="PF00702">
    <property type="entry name" value="Hydrolase"/>
    <property type="match status" value="1"/>
</dbReference>
<dbReference type="OrthoDB" id="40579at2759"/>
<comment type="caution">
    <text evidence="8">The sequence shown here is derived from an EMBL/GenBank/DDBJ whole genome shotgun (WGS) entry which is preliminary data.</text>
</comment>
<evidence type="ECO:0000313" key="10">
    <source>
        <dbReference type="Proteomes" id="UP001152797"/>
    </source>
</evidence>
<dbReference type="SFLD" id="SFLDG01135">
    <property type="entry name" value="C1.5.6:_HAD__Beta-PGM__Phospha"/>
    <property type="match status" value="1"/>
</dbReference>
<protein>
    <recommendedName>
        <fullName evidence="2">phosphoribosylanthranilate isomerase</fullName>
        <ecNumber evidence="2">5.3.1.24</ecNumber>
    </recommendedName>
</protein>
<dbReference type="CDD" id="cd00405">
    <property type="entry name" value="PRAI"/>
    <property type="match status" value="1"/>
</dbReference>
<dbReference type="GO" id="GO:0006281">
    <property type="term" value="P:DNA repair"/>
    <property type="evidence" value="ECO:0007669"/>
    <property type="project" value="TreeGrafter"/>
</dbReference>
<dbReference type="Gene3D" id="3.40.50.1000">
    <property type="entry name" value="HAD superfamily/HAD-like"/>
    <property type="match status" value="1"/>
</dbReference>
<feature type="domain" description="N-(5'phosphoribosyl) anthranilate isomerase (PRAI)" evidence="7">
    <location>
        <begin position="221"/>
        <end position="426"/>
    </location>
</feature>
<evidence type="ECO:0000313" key="9">
    <source>
        <dbReference type="EMBL" id="CAL4759112.1"/>
    </source>
</evidence>
<dbReference type="InterPro" id="IPR023198">
    <property type="entry name" value="PGP-like_dom2"/>
</dbReference>
<dbReference type="AlphaFoldDB" id="A0A9P1BG46"/>
<dbReference type="EMBL" id="CAMXCT020000001">
    <property type="protein sequence ID" value="CAL1125175.1"/>
    <property type="molecule type" value="Genomic_DNA"/>
</dbReference>
<dbReference type="InterPro" id="IPR036412">
    <property type="entry name" value="HAD-like_sf"/>
</dbReference>
<dbReference type="GO" id="GO:0005829">
    <property type="term" value="C:cytosol"/>
    <property type="evidence" value="ECO:0007669"/>
    <property type="project" value="TreeGrafter"/>
</dbReference>
<dbReference type="PANTHER" id="PTHR43434">
    <property type="entry name" value="PHOSPHOGLYCOLATE PHOSPHATASE"/>
    <property type="match status" value="1"/>
</dbReference>
<evidence type="ECO:0000259" key="7">
    <source>
        <dbReference type="Pfam" id="PF00697"/>
    </source>
</evidence>
<evidence type="ECO:0000256" key="2">
    <source>
        <dbReference type="ARBA" id="ARBA00012572"/>
    </source>
</evidence>
<dbReference type="InterPro" id="IPR006439">
    <property type="entry name" value="HAD-SF_hydro_IA"/>
</dbReference>
<dbReference type="EMBL" id="CAMXCT030000001">
    <property type="protein sequence ID" value="CAL4759112.1"/>
    <property type="molecule type" value="Genomic_DNA"/>
</dbReference>
<dbReference type="Pfam" id="PF00697">
    <property type="entry name" value="PRAI"/>
    <property type="match status" value="1"/>
</dbReference>
<keyword evidence="10" id="KW-1185">Reference proteome</keyword>
<dbReference type="InterPro" id="IPR001240">
    <property type="entry name" value="PRAI_dom"/>
</dbReference>